<proteinExistence type="predicted"/>
<keyword evidence="2" id="KW-1185">Reference proteome</keyword>
<protein>
    <submittedName>
        <fullName evidence="1">1078_t:CDS:1</fullName>
    </submittedName>
</protein>
<sequence length="205" mass="23914">MSTPVELVRKYDTENLIEFLKEQKDLQLGDVHFEILRDEEITGRTFLKTTKDEFRILGMTFGPASALSKRLRYDLDSDGIESIPLFTLPTYEIQDNDKYFARCMAEILVRLKNYGTLLVDSLEVYGMNTSFHSHRNQSTESSHLDTEEFIMRPQYEITGEKSTGQVDYAIKETEDLICVTEDKQHKVPRKISCNWRARSKQTSYF</sequence>
<organism evidence="1 2">
    <name type="scientific">Paraglomus occultum</name>
    <dbReference type="NCBI Taxonomy" id="144539"/>
    <lineage>
        <taxon>Eukaryota</taxon>
        <taxon>Fungi</taxon>
        <taxon>Fungi incertae sedis</taxon>
        <taxon>Mucoromycota</taxon>
        <taxon>Glomeromycotina</taxon>
        <taxon>Glomeromycetes</taxon>
        <taxon>Paraglomerales</taxon>
        <taxon>Paraglomeraceae</taxon>
        <taxon>Paraglomus</taxon>
    </lineage>
</organism>
<name>A0A9N9A8E1_9GLOM</name>
<accession>A0A9N9A8E1</accession>
<dbReference type="EMBL" id="CAJVPJ010000419">
    <property type="protein sequence ID" value="CAG8522882.1"/>
    <property type="molecule type" value="Genomic_DNA"/>
</dbReference>
<dbReference type="InterPro" id="IPR013761">
    <property type="entry name" value="SAM/pointed_sf"/>
</dbReference>
<dbReference type="AlphaFoldDB" id="A0A9N9A8E1"/>
<dbReference type="Proteomes" id="UP000789572">
    <property type="component" value="Unassembled WGS sequence"/>
</dbReference>
<dbReference type="Gene3D" id="1.10.150.50">
    <property type="entry name" value="Transcription Factor, Ets-1"/>
    <property type="match status" value="1"/>
</dbReference>
<gene>
    <name evidence="1" type="ORF">POCULU_LOCUS3665</name>
</gene>
<comment type="caution">
    <text evidence="1">The sequence shown here is derived from an EMBL/GenBank/DDBJ whole genome shotgun (WGS) entry which is preliminary data.</text>
</comment>
<evidence type="ECO:0000313" key="2">
    <source>
        <dbReference type="Proteomes" id="UP000789572"/>
    </source>
</evidence>
<evidence type="ECO:0000313" key="1">
    <source>
        <dbReference type="EMBL" id="CAG8522882.1"/>
    </source>
</evidence>
<dbReference type="OrthoDB" id="2341968at2759"/>
<reference evidence="1" key="1">
    <citation type="submission" date="2021-06" db="EMBL/GenBank/DDBJ databases">
        <authorList>
            <person name="Kallberg Y."/>
            <person name="Tangrot J."/>
            <person name="Rosling A."/>
        </authorList>
    </citation>
    <scope>NUCLEOTIDE SEQUENCE</scope>
    <source>
        <strain evidence="1">IA702</strain>
    </source>
</reference>